<accession>A0A9Q0WWY3</accession>
<dbReference type="Proteomes" id="UP001151532">
    <property type="component" value="Chromosome 5"/>
</dbReference>
<feature type="non-terminal residue" evidence="1">
    <location>
        <position position="34"/>
    </location>
</feature>
<dbReference type="AlphaFoldDB" id="A0A9Q0WWY3"/>
<protein>
    <submittedName>
        <fullName evidence="1">Uncharacterized protein</fullName>
    </submittedName>
</protein>
<sequence length="34" mass="3817">MSPQEESVKSNPEFNMHSRLFAHSLWNSLGDPGS</sequence>
<reference evidence="1" key="2">
    <citation type="journal article" date="2023" name="Int. J. Mol. Sci.">
        <title>De Novo Assembly and Annotation of 11 Diverse Shrub Willow (Salix) Genomes Reveals Novel Gene Organization in Sex-Linked Regions.</title>
        <authorList>
            <person name="Hyden B."/>
            <person name="Feng K."/>
            <person name="Yates T.B."/>
            <person name="Jawdy S."/>
            <person name="Cereghino C."/>
            <person name="Smart L.B."/>
            <person name="Muchero W."/>
        </authorList>
    </citation>
    <scope>NUCLEOTIDE SEQUENCE</scope>
    <source>
        <tissue evidence="1">Shoot tip</tissue>
    </source>
</reference>
<evidence type="ECO:0000313" key="2">
    <source>
        <dbReference type="Proteomes" id="UP001151532"/>
    </source>
</evidence>
<evidence type="ECO:0000313" key="1">
    <source>
        <dbReference type="EMBL" id="KAJ6774006.1"/>
    </source>
</evidence>
<proteinExistence type="predicted"/>
<name>A0A9Q0WWY3_SALPP</name>
<reference evidence="1" key="1">
    <citation type="submission" date="2022-11" db="EMBL/GenBank/DDBJ databases">
        <authorList>
            <person name="Hyden B.L."/>
            <person name="Feng K."/>
            <person name="Yates T."/>
            <person name="Jawdy S."/>
            <person name="Smart L.B."/>
            <person name="Muchero W."/>
        </authorList>
    </citation>
    <scope>NUCLEOTIDE SEQUENCE</scope>
    <source>
        <tissue evidence="1">Shoot tip</tissue>
    </source>
</reference>
<comment type="caution">
    <text evidence="1">The sequence shown here is derived from an EMBL/GenBank/DDBJ whole genome shotgun (WGS) entry which is preliminary data.</text>
</comment>
<gene>
    <name evidence="1" type="ORF">OIU79_017445</name>
</gene>
<keyword evidence="2" id="KW-1185">Reference proteome</keyword>
<organism evidence="1 2">
    <name type="scientific">Salix purpurea</name>
    <name type="common">Purple osier willow</name>
    <dbReference type="NCBI Taxonomy" id="77065"/>
    <lineage>
        <taxon>Eukaryota</taxon>
        <taxon>Viridiplantae</taxon>
        <taxon>Streptophyta</taxon>
        <taxon>Embryophyta</taxon>
        <taxon>Tracheophyta</taxon>
        <taxon>Spermatophyta</taxon>
        <taxon>Magnoliopsida</taxon>
        <taxon>eudicotyledons</taxon>
        <taxon>Gunneridae</taxon>
        <taxon>Pentapetalae</taxon>
        <taxon>rosids</taxon>
        <taxon>fabids</taxon>
        <taxon>Malpighiales</taxon>
        <taxon>Salicaceae</taxon>
        <taxon>Saliceae</taxon>
        <taxon>Salix</taxon>
    </lineage>
</organism>
<dbReference type="EMBL" id="JAPFFK010000002">
    <property type="protein sequence ID" value="KAJ6774006.1"/>
    <property type="molecule type" value="Genomic_DNA"/>
</dbReference>